<keyword evidence="7 13" id="KW-0520">NAD</keyword>
<dbReference type="CDD" id="cd02274">
    <property type="entry name" value="DHDPR_N"/>
    <property type="match status" value="1"/>
</dbReference>
<evidence type="ECO:0000256" key="2">
    <source>
        <dbReference type="ARBA" id="ARBA00022490"/>
    </source>
</evidence>
<dbReference type="EC" id="1.17.1.8" evidence="10 13"/>
<comment type="similarity">
    <text evidence="1 13">Belongs to the DapB family.</text>
</comment>
<dbReference type="InterPro" id="IPR022663">
    <property type="entry name" value="DapB_C"/>
</dbReference>
<evidence type="ECO:0000256" key="3">
    <source>
        <dbReference type="ARBA" id="ARBA00022605"/>
    </source>
</evidence>
<evidence type="ECO:0000259" key="15">
    <source>
        <dbReference type="Pfam" id="PF05173"/>
    </source>
</evidence>
<dbReference type="InterPro" id="IPR022664">
    <property type="entry name" value="DapB_N_CS"/>
</dbReference>
<evidence type="ECO:0000256" key="1">
    <source>
        <dbReference type="ARBA" id="ARBA00006642"/>
    </source>
</evidence>
<comment type="subunit">
    <text evidence="13">Homotetramer.</text>
</comment>
<dbReference type="PIRSF" id="PIRSF000161">
    <property type="entry name" value="DHPR"/>
    <property type="match status" value="1"/>
</dbReference>
<dbReference type="PANTHER" id="PTHR20836">
    <property type="entry name" value="DIHYDRODIPICOLINATE REDUCTASE"/>
    <property type="match status" value="1"/>
</dbReference>
<feature type="domain" description="Dihydrodipicolinate reductase N-terminal" evidence="14">
    <location>
        <begin position="2"/>
        <end position="116"/>
    </location>
</feature>
<keyword evidence="3 13" id="KW-0028">Amino-acid biosynthesis</keyword>
<dbReference type="InterPro" id="IPR023940">
    <property type="entry name" value="DHDPR_bac"/>
</dbReference>
<evidence type="ECO:0000313" key="17">
    <source>
        <dbReference type="Proteomes" id="UP001232750"/>
    </source>
</evidence>
<comment type="subcellular location">
    <subcellularLocation>
        <location evidence="13">Cytoplasm</location>
    </subcellularLocation>
</comment>
<dbReference type="RefSeq" id="WP_283830637.1">
    <property type="nucleotide sequence ID" value="NZ_JASJEU010000003.1"/>
</dbReference>
<evidence type="ECO:0000256" key="8">
    <source>
        <dbReference type="ARBA" id="ARBA00023154"/>
    </source>
</evidence>
<evidence type="ECO:0000256" key="6">
    <source>
        <dbReference type="ARBA" id="ARBA00023002"/>
    </source>
</evidence>
<protein>
    <recommendedName>
        <fullName evidence="10 13">4-hydroxy-tetrahydrodipicolinate reductase</fullName>
        <shortName evidence="13">HTPA reductase</shortName>
        <ecNumber evidence="10 13">1.17.1.8</ecNumber>
    </recommendedName>
</protein>
<feature type="binding site" evidence="13">
    <location>
        <position position="34"/>
    </location>
    <ligand>
        <name>NAD(+)</name>
        <dbReference type="ChEBI" id="CHEBI:57540"/>
    </ligand>
</feature>
<dbReference type="SUPFAM" id="SSF51735">
    <property type="entry name" value="NAD(P)-binding Rossmann-fold domains"/>
    <property type="match status" value="1"/>
</dbReference>
<comment type="caution">
    <text evidence="13">Lacks conserved residue(s) required for the propagation of feature annotation.</text>
</comment>
<keyword evidence="5 13" id="KW-0220">Diaminopimelate biosynthesis</keyword>
<organism evidence="16 17">
    <name type="scientific">Gordonibacter faecis</name>
    <dbReference type="NCBI Taxonomy" id="3047475"/>
    <lineage>
        <taxon>Bacteria</taxon>
        <taxon>Bacillati</taxon>
        <taxon>Actinomycetota</taxon>
        <taxon>Coriobacteriia</taxon>
        <taxon>Eggerthellales</taxon>
        <taxon>Eggerthellaceae</taxon>
        <taxon>Gordonibacter</taxon>
    </lineage>
</organism>
<comment type="caution">
    <text evidence="16">The sequence shown here is derived from an EMBL/GenBank/DDBJ whole genome shotgun (WGS) entry which is preliminary data.</text>
</comment>
<dbReference type="PROSITE" id="PS01298">
    <property type="entry name" value="DAPB"/>
    <property type="match status" value="1"/>
</dbReference>
<dbReference type="NCBIfam" id="TIGR00036">
    <property type="entry name" value="dapB"/>
    <property type="match status" value="1"/>
</dbReference>
<dbReference type="GO" id="GO:0008839">
    <property type="term" value="F:4-hydroxy-tetrahydrodipicolinate reductase"/>
    <property type="evidence" value="ECO:0007669"/>
    <property type="project" value="UniProtKB-EC"/>
</dbReference>
<dbReference type="SUPFAM" id="SSF55347">
    <property type="entry name" value="Glyceraldehyde-3-phosphate dehydrogenase-like, C-terminal domain"/>
    <property type="match status" value="1"/>
</dbReference>
<dbReference type="Pfam" id="PF05173">
    <property type="entry name" value="DapB_C"/>
    <property type="match status" value="1"/>
</dbReference>
<comment type="catalytic activity">
    <reaction evidence="12 13">
        <text>(S)-2,3,4,5-tetrahydrodipicolinate + NAD(+) + H2O = (2S,4S)-4-hydroxy-2,3,4,5-tetrahydrodipicolinate + NADH + H(+)</text>
        <dbReference type="Rhea" id="RHEA:35323"/>
        <dbReference type="ChEBI" id="CHEBI:15377"/>
        <dbReference type="ChEBI" id="CHEBI:15378"/>
        <dbReference type="ChEBI" id="CHEBI:16845"/>
        <dbReference type="ChEBI" id="CHEBI:57540"/>
        <dbReference type="ChEBI" id="CHEBI:57945"/>
        <dbReference type="ChEBI" id="CHEBI:67139"/>
        <dbReference type="EC" id="1.17.1.8"/>
    </reaction>
</comment>
<feature type="binding site" evidence="13">
    <location>
        <begin position="153"/>
        <end position="154"/>
    </location>
    <ligand>
        <name>(S)-2,3,4,5-tetrahydrodipicolinate</name>
        <dbReference type="ChEBI" id="CHEBI:16845"/>
    </ligand>
</feature>
<evidence type="ECO:0000313" key="16">
    <source>
        <dbReference type="EMBL" id="MDJ1649306.1"/>
    </source>
</evidence>
<dbReference type="InterPro" id="IPR036291">
    <property type="entry name" value="NAD(P)-bd_dom_sf"/>
</dbReference>
<feature type="binding site" evidence="13">
    <location>
        <position position="144"/>
    </location>
    <ligand>
        <name>(S)-2,3,4,5-tetrahydrodipicolinate</name>
        <dbReference type="ChEBI" id="CHEBI:16845"/>
    </ligand>
</feature>
<feature type="domain" description="Dihydrodipicolinate reductase C-terminal" evidence="15">
    <location>
        <begin position="119"/>
        <end position="255"/>
    </location>
</feature>
<name>A0ABT7DL56_9ACTN</name>
<keyword evidence="6 13" id="KW-0560">Oxidoreductase</keyword>
<sequence length="257" mass="26895">MIKVAVSGCAGRMGQAVVNAVRGADDLELACGIDPHASSTHADFPVFTSVPEALRGATFDVLVDFTQPSVVADNLRAALPAGVDCVVGTTGLSNETLEELAALAPEGTCLFYAPNFTTGAVLMMEFAKVAAPYFPEAEVIEFHHCNKKDAPSGTAVRTAQIIAEAREGRVSEAPGRETEIAGAEGARGALVEGVPVHAVRSMGYVASQEVIFGSFGQTLTIRHDSWERGSYMPGVLLGIRSVGKRSGLIVGLENFMA</sequence>
<evidence type="ECO:0000256" key="9">
    <source>
        <dbReference type="ARBA" id="ARBA00037922"/>
    </source>
</evidence>
<accession>A0ABT7DL56</accession>
<keyword evidence="2 13" id="KW-0963">Cytoplasm</keyword>
<feature type="active site" description="Proton donor" evidence="13">
    <location>
        <position position="147"/>
    </location>
</feature>
<dbReference type="Pfam" id="PF01113">
    <property type="entry name" value="DapB_N"/>
    <property type="match status" value="1"/>
</dbReference>
<evidence type="ECO:0000256" key="11">
    <source>
        <dbReference type="ARBA" id="ARBA00049080"/>
    </source>
</evidence>
<evidence type="ECO:0000259" key="14">
    <source>
        <dbReference type="Pfam" id="PF01113"/>
    </source>
</evidence>
<keyword evidence="8 13" id="KW-0457">Lysine biosynthesis</keyword>
<dbReference type="Gene3D" id="3.40.50.720">
    <property type="entry name" value="NAD(P)-binding Rossmann-like Domain"/>
    <property type="match status" value="1"/>
</dbReference>
<feature type="binding site" evidence="13">
    <location>
        <begin position="88"/>
        <end position="90"/>
    </location>
    <ligand>
        <name>NAD(+)</name>
        <dbReference type="ChEBI" id="CHEBI:57540"/>
    </ligand>
</feature>
<evidence type="ECO:0000256" key="5">
    <source>
        <dbReference type="ARBA" id="ARBA00022915"/>
    </source>
</evidence>
<comment type="caution">
    <text evidence="13">Was originally thought to be a dihydrodipicolinate reductase (DHDPR), catalyzing the conversion of dihydrodipicolinate to tetrahydrodipicolinate. However, it was shown in E.coli that the substrate of the enzymatic reaction is not dihydrodipicolinate (DHDP) but in fact (2S,4S)-4-hydroxy-2,3,4,5-tetrahydrodipicolinic acid (HTPA), the product released by the DapA-catalyzed reaction.</text>
</comment>
<feature type="active site" description="Proton donor/acceptor" evidence="13">
    <location>
        <position position="143"/>
    </location>
</feature>
<evidence type="ECO:0000256" key="12">
    <source>
        <dbReference type="ARBA" id="ARBA00049396"/>
    </source>
</evidence>
<comment type="function">
    <text evidence="13">Catalyzes the conversion of 4-hydroxy-tetrahydrodipicolinate (HTPA) to tetrahydrodipicolinate.</text>
</comment>
<gene>
    <name evidence="13 16" type="primary">dapB</name>
    <name evidence="16" type="ORF">QNJ86_00680</name>
</gene>
<keyword evidence="4 13" id="KW-0521">NADP</keyword>
<dbReference type="EMBL" id="JASJEU010000003">
    <property type="protein sequence ID" value="MDJ1649306.1"/>
    <property type="molecule type" value="Genomic_DNA"/>
</dbReference>
<dbReference type="PANTHER" id="PTHR20836:SF0">
    <property type="entry name" value="4-HYDROXY-TETRAHYDRODIPICOLINATE REDUCTASE 1, CHLOROPLASTIC-RELATED"/>
    <property type="match status" value="1"/>
</dbReference>
<feature type="binding site" evidence="13">
    <location>
        <begin position="8"/>
        <end position="13"/>
    </location>
    <ligand>
        <name>NAD(+)</name>
        <dbReference type="ChEBI" id="CHEBI:57540"/>
    </ligand>
</feature>
<reference evidence="16 17" key="1">
    <citation type="submission" date="2023-05" db="EMBL/GenBank/DDBJ databases">
        <title>Gordonibacter KGMB12511T sp. nov., isolated from faeces of healthy Korean.</title>
        <authorList>
            <person name="Kim H.S."/>
            <person name="Kim J.-S."/>
            <person name="Suh M.K."/>
            <person name="Eom M.K."/>
            <person name="Do H.E."/>
            <person name="Lee J.-S."/>
        </authorList>
    </citation>
    <scope>NUCLEOTIDE SEQUENCE [LARGE SCALE GENOMIC DNA]</scope>
    <source>
        <strain evidence="16 17">KGMB12511</strain>
    </source>
</reference>
<comment type="catalytic activity">
    <reaction evidence="11 13">
        <text>(S)-2,3,4,5-tetrahydrodipicolinate + NADP(+) + H2O = (2S,4S)-4-hydroxy-2,3,4,5-tetrahydrodipicolinate + NADPH + H(+)</text>
        <dbReference type="Rhea" id="RHEA:35331"/>
        <dbReference type="ChEBI" id="CHEBI:15377"/>
        <dbReference type="ChEBI" id="CHEBI:15378"/>
        <dbReference type="ChEBI" id="CHEBI:16845"/>
        <dbReference type="ChEBI" id="CHEBI:57783"/>
        <dbReference type="ChEBI" id="CHEBI:58349"/>
        <dbReference type="ChEBI" id="CHEBI:67139"/>
        <dbReference type="EC" id="1.17.1.8"/>
    </reaction>
</comment>
<comment type="pathway">
    <text evidence="9 13">Amino-acid biosynthesis; L-lysine biosynthesis via DAP pathway; (S)-tetrahydrodipicolinate from L-aspartate: step 4/4.</text>
</comment>
<keyword evidence="17" id="KW-1185">Reference proteome</keyword>
<evidence type="ECO:0000256" key="10">
    <source>
        <dbReference type="ARBA" id="ARBA00038983"/>
    </source>
</evidence>
<evidence type="ECO:0000256" key="7">
    <source>
        <dbReference type="ARBA" id="ARBA00023027"/>
    </source>
</evidence>
<dbReference type="InterPro" id="IPR000846">
    <property type="entry name" value="DapB_N"/>
</dbReference>
<evidence type="ECO:0000256" key="4">
    <source>
        <dbReference type="ARBA" id="ARBA00022857"/>
    </source>
</evidence>
<dbReference type="HAMAP" id="MF_00102">
    <property type="entry name" value="DapB"/>
    <property type="match status" value="1"/>
</dbReference>
<feature type="binding site" evidence="13">
    <location>
        <begin position="113"/>
        <end position="116"/>
    </location>
    <ligand>
        <name>NAD(+)</name>
        <dbReference type="ChEBI" id="CHEBI:57540"/>
    </ligand>
</feature>
<proteinExistence type="inferred from homology"/>
<evidence type="ECO:0000256" key="13">
    <source>
        <dbReference type="HAMAP-Rule" id="MF_00102"/>
    </source>
</evidence>
<dbReference type="Gene3D" id="3.30.360.10">
    <property type="entry name" value="Dihydrodipicolinate Reductase, domain 2"/>
    <property type="match status" value="1"/>
</dbReference>
<dbReference type="Proteomes" id="UP001232750">
    <property type="component" value="Unassembled WGS sequence"/>
</dbReference>